<gene>
    <name evidence="3" type="ORF">SAMN05421850_10415</name>
</gene>
<dbReference type="OrthoDB" id="9797391at2"/>
<accession>A0A1G8M258</accession>
<dbReference type="Gene3D" id="3.90.550.10">
    <property type="entry name" value="Spore Coat Polysaccharide Biosynthesis Protein SpsA, Chain A"/>
    <property type="match status" value="1"/>
</dbReference>
<evidence type="ECO:0000313" key="4">
    <source>
        <dbReference type="Proteomes" id="UP000199340"/>
    </source>
</evidence>
<reference evidence="3 4" key="1">
    <citation type="submission" date="2016-10" db="EMBL/GenBank/DDBJ databases">
        <authorList>
            <person name="de Groot N.N."/>
        </authorList>
    </citation>
    <scope>NUCLEOTIDE SEQUENCE [LARGE SCALE GENOMIC DNA]</scope>
    <source>
        <strain evidence="3 4">DSM 28010</strain>
    </source>
</reference>
<proteinExistence type="inferred from homology"/>
<dbReference type="EMBL" id="FNEB01000004">
    <property type="protein sequence ID" value="SDI61857.1"/>
    <property type="molecule type" value="Genomic_DNA"/>
</dbReference>
<protein>
    <submittedName>
        <fullName evidence="3">Glycosyl transferase family 2</fullName>
    </submittedName>
</protein>
<keyword evidence="4" id="KW-1185">Reference proteome</keyword>
<dbReference type="InterPro" id="IPR029044">
    <property type="entry name" value="Nucleotide-diphossugar_trans"/>
</dbReference>
<dbReference type="PANTHER" id="PTHR43630:SF2">
    <property type="entry name" value="GLYCOSYLTRANSFERASE"/>
    <property type="match status" value="1"/>
</dbReference>
<name>A0A1G8M258_9RHOB</name>
<dbReference type="PANTHER" id="PTHR43630">
    <property type="entry name" value="POLY-BETA-1,6-N-ACETYL-D-GLUCOSAMINE SYNTHASE"/>
    <property type="match status" value="1"/>
</dbReference>
<dbReference type="STRING" id="490829.SAMN05421850_10415"/>
<evidence type="ECO:0000256" key="1">
    <source>
        <dbReference type="ARBA" id="ARBA00038494"/>
    </source>
</evidence>
<dbReference type="Proteomes" id="UP000199340">
    <property type="component" value="Unassembled WGS sequence"/>
</dbReference>
<dbReference type="AlphaFoldDB" id="A0A1G8M258"/>
<dbReference type="InterPro" id="IPR001173">
    <property type="entry name" value="Glyco_trans_2-like"/>
</dbReference>
<organism evidence="3 4">
    <name type="scientific">Lutimaribacter saemankumensis</name>
    <dbReference type="NCBI Taxonomy" id="490829"/>
    <lineage>
        <taxon>Bacteria</taxon>
        <taxon>Pseudomonadati</taxon>
        <taxon>Pseudomonadota</taxon>
        <taxon>Alphaproteobacteria</taxon>
        <taxon>Rhodobacterales</taxon>
        <taxon>Roseobacteraceae</taxon>
        <taxon>Lutimaribacter</taxon>
    </lineage>
</organism>
<evidence type="ECO:0000313" key="3">
    <source>
        <dbReference type="EMBL" id="SDI61857.1"/>
    </source>
</evidence>
<dbReference type="Pfam" id="PF00535">
    <property type="entry name" value="Glycos_transf_2"/>
    <property type="match status" value="1"/>
</dbReference>
<keyword evidence="3" id="KW-0808">Transferase</keyword>
<sequence length="287" mass="31890">MTSAEIAQDNRDEPLSVIIAARNEENYIGDCLRSVLAQDDRAGIVETIVAANACTDRTIEAAQAFLPDFEARGWTLKVIDVPEPGKPNALNAGDDAASSNARVYLDADIRLDPHMLGQLRQALSPDRAVYVTGTLAVTRAKSWITRQYARLWIELPFVKGGAVGAGFFAVNAAGRARWDAFPAIISDDTFARLQFTPDERVEVPARYHWPMVEGFTNLVRVRRRQDEGVRELLRLYPGIADREAKASPTRAELIGLAMRKPVPFLTYAMVHVTVRLRNSGTEWTRGR</sequence>
<dbReference type="RefSeq" id="WP_090028374.1">
    <property type="nucleotide sequence ID" value="NZ_FNEB01000004.1"/>
</dbReference>
<dbReference type="GO" id="GO:0016740">
    <property type="term" value="F:transferase activity"/>
    <property type="evidence" value="ECO:0007669"/>
    <property type="project" value="UniProtKB-KW"/>
</dbReference>
<comment type="similarity">
    <text evidence="1">Belongs to the glycosyltransferase 2 family. WaaE/KdtX subfamily.</text>
</comment>
<feature type="domain" description="Glycosyltransferase 2-like" evidence="2">
    <location>
        <begin position="16"/>
        <end position="150"/>
    </location>
</feature>
<dbReference type="SUPFAM" id="SSF53448">
    <property type="entry name" value="Nucleotide-diphospho-sugar transferases"/>
    <property type="match status" value="1"/>
</dbReference>
<evidence type="ECO:0000259" key="2">
    <source>
        <dbReference type="Pfam" id="PF00535"/>
    </source>
</evidence>